<dbReference type="PROSITE" id="PS51318">
    <property type="entry name" value="TAT"/>
    <property type="match status" value="1"/>
</dbReference>
<accession>A0ABN2DEV0</accession>
<keyword evidence="10" id="KW-1185">Reference proteome</keyword>
<dbReference type="NCBIfam" id="TIGR01167">
    <property type="entry name" value="LPXTG_anchor"/>
    <property type="match status" value="1"/>
</dbReference>
<evidence type="ECO:0000313" key="9">
    <source>
        <dbReference type="EMBL" id="GAA1576160.1"/>
    </source>
</evidence>
<feature type="domain" description="Gram-positive cocci surface proteins LPxTG" evidence="8">
    <location>
        <begin position="259"/>
        <end position="297"/>
    </location>
</feature>
<dbReference type="InterPro" id="IPR006311">
    <property type="entry name" value="TAT_signal"/>
</dbReference>
<name>A0ABN2DEV0_9ACTN</name>
<reference evidence="9 10" key="1">
    <citation type="journal article" date="2019" name="Int. J. Syst. Evol. Microbiol.">
        <title>The Global Catalogue of Microorganisms (GCM) 10K type strain sequencing project: providing services to taxonomists for standard genome sequencing and annotation.</title>
        <authorList>
            <consortium name="The Broad Institute Genomics Platform"/>
            <consortium name="The Broad Institute Genome Sequencing Center for Infectious Disease"/>
            <person name="Wu L."/>
            <person name="Ma J."/>
        </authorList>
    </citation>
    <scope>NUCLEOTIDE SEQUENCE [LARGE SCALE GENOMIC DNA]</scope>
    <source>
        <strain evidence="9 10">JCM 15933</strain>
    </source>
</reference>
<dbReference type="InterPro" id="IPR008969">
    <property type="entry name" value="CarboxyPept-like_regulatory"/>
</dbReference>
<proteinExistence type="predicted"/>
<keyword evidence="6" id="KW-1133">Transmembrane helix</keyword>
<dbReference type="InterPro" id="IPR019931">
    <property type="entry name" value="LPXTG_anchor"/>
</dbReference>
<dbReference type="RefSeq" id="WP_344515509.1">
    <property type="nucleotide sequence ID" value="NZ_BAAAQD010000057.1"/>
</dbReference>
<keyword evidence="2" id="KW-0964">Secreted</keyword>
<evidence type="ECO:0000256" key="2">
    <source>
        <dbReference type="ARBA" id="ARBA00022525"/>
    </source>
</evidence>
<evidence type="ECO:0000256" key="5">
    <source>
        <dbReference type="SAM" id="MobiDB-lite"/>
    </source>
</evidence>
<evidence type="ECO:0000259" key="8">
    <source>
        <dbReference type="Pfam" id="PF00746"/>
    </source>
</evidence>
<dbReference type="EMBL" id="BAAAQD010000057">
    <property type="protein sequence ID" value="GAA1576160.1"/>
    <property type="molecule type" value="Genomic_DNA"/>
</dbReference>
<gene>
    <name evidence="9" type="ORF">GCM10009827_117520</name>
</gene>
<dbReference type="Pfam" id="PF00746">
    <property type="entry name" value="Gram_pos_anchor"/>
    <property type="match status" value="1"/>
</dbReference>
<dbReference type="Gene3D" id="2.60.40.10">
    <property type="entry name" value="Immunoglobulins"/>
    <property type="match status" value="2"/>
</dbReference>
<sequence length="305" mass="30627">MSSAHPLRRLLLSTAALVAGGIASVALVAPSPAMAASLPDLRVTIAVAPVKATYAVGDAITTTFTVVNAGTATAKNARIEGGNEEGVDRKTDEPSDQFDLAPGESRSIAWAGTIDQAAAVDGSAHGGWSFTNDAGEANPADNMGTFRVDVPGSTGVLSGKVYVDVKGDHDSTQPGLAGVTLTVTDSKGKTAGTVKTGTDGAFTMTLPAGVYVLSVAGWQVEGENSANAKVLGGQTADLALPLLPGGNQPEPSRTATPAPSSSAPGLPVTGSKTGPTLLVGAAVIAIGAVAFFVGRRRRRRFVLPD</sequence>
<evidence type="ECO:0000256" key="3">
    <source>
        <dbReference type="ARBA" id="ARBA00022729"/>
    </source>
</evidence>
<organism evidence="9 10">
    <name type="scientific">Dactylosporangium maewongense</name>
    <dbReference type="NCBI Taxonomy" id="634393"/>
    <lineage>
        <taxon>Bacteria</taxon>
        <taxon>Bacillati</taxon>
        <taxon>Actinomycetota</taxon>
        <taxon>Actinomycetes</taxon>
        <taxon>Micromonosporales</taxon>
        <taxon>Micromonosporaceae</taxon>
        <taxon>Dactylosporangium</taxon>
    </lineage>
</organism>
<feature type="compositionally biased region" description="Low complexity" evidence="5">
    <location>
        <begin position="251"/>
        <end position="264"/>
    </location>
</feature>
<feature type="signal peptide" evidence="7">
    <location>
        <begin position="1"/>
        <end position="35"/>
    </location>
</feature>
<evidence type="ECO:0000256" key="4">
    <source>
        <dbReference type="ARBA" id="ARBA00023088"/>
    </source>
</evidence>
<dbReference type="InterPro" id="IPR013783">
    <property type="entry name" value="Ig-like_fold"/>
</dbReference>
<evidence type="ECO:0000256" key="1">
    <source>
        <dbReference type="ARBA" id="ARBA00022512"/>
    </source>
</evidence>
<feature type="region of interest" description="Disordered" evidence="5">
    <location>
        <begin position="242"/>
        <end position="269"/>
    </location>
</feature>
<evidence type="ECO:0000256" key="7">
    <source>
        <dbReference type="SAM" id="SignalP"/>
    </source>
</evidence>
<evidence type="ECO:0000256" key="6">
    <source>
        <dbReference type="SAM" id="Phobius"/>
    </source>
</evidence>
<feature type="chain" id="PRO_5047043332" description="Gram-positive cocci surface proteins LPxTG domain-containing protein" evidence="7">
    <location>
        <begin position="36"/>
        <end position="305"/>
    </location>
</feature>
<keyword evidence="4" id="KW-0572">Peptidoglycan-anchor</keyword>
<comment type="caution">
    <text evidence="9">The sequence shown here is derived from an EMBL/GenBank/DDBJ whole genome shotgun (WGS) entry which is preliminary data.</text>
</comment>
<keyword evidence="1" id="KW-0134">Cell wall</keyword>
<keyword evidence="6" id="KW-0472">Membrane</keyword>
<protein>
    <recommendedName>
        <fullName evidence="8">Gram-positive cocci surface proteins LPxTG domain-containing protein</fullName>
    </recommendedName>
</protein>
<keyword evidence="6" id="KW-0812">Transmembrane</keyword>
<dbReference type="SUPFAM" id="SSF49464">
    <property type="entry name" value="Carboxypeptidase regulatory domain-like"/>
    <property type="match status" value="1"/>
</dbReference>
<keyword evidence="3 7" id="KW-0732">Signal</keyword>
<dbReference type="Proteomes" id="UP001501470">
    <property type="component" value="Unassembled WGS sequence"/>
</dbReference>
<feature type="transmembrane region" description="Helical" evidence="6">
    <location>
        <begin position="276"/>
        <end position="294"/>
    </location>
</feature>
<evidence type="ECO:0000313" key="10">
    <source>
        <dbReference type="Proteomes" id="UP001501470"/>
    </source>
</evidence>